<dbReference type="Proteomes" id="UP000053144">
    <property type="component" value="Chromosome 1"/>
</dbReference>
<reference evidence="16" key="1">
    <citation type="journal article" date="2015" name="Proc. Natl. Acad. Sci. U.S.A.">
        <title>Genome sequencing of adzuki bean (Vigna angularis) provides insight into high starch and low fat accumulation and domestication.</title>
        <authorList>
            <person name="Yang K."/>
            <person name="Tian Z."/>
            <person name="Chen C."/>
            <person name="Luo L."/>
            <person name="Zhao B."/>
            <person name="Wang Z."/>
            <person name="Yu L."/>
            <person name="Li Y."/>
            <person name="Sun Y."/>
            <person name="Li W."/>
            <person name="Chen Y."/>
            <person name="Li Y."/>
            <person name="Zhang Y."/>
            <person name="Ai D."/>
            <person name="Zhao J."/>
            <person name="Shang C."/>
            <person name="Ma Y."/>
            <person name="Wu B."/>
            <person name="Wang M."/>
            <person name="Gao L."/>
            <person name="Sun D."/>
            <person name="Zhang P."/>
            <person name="Guo F."/>
            <person name="Wang W."/>
            <person name="Li Y."/>
            <person name="Wang J."/>
            <person name="Varshney R.K."/>
            <person name="Wang J."/>
            <person name="Ling H.Q."/>
            <person name="Wan P."/>
        </authorList>
    </citation>
    <scope>NUCLEOTIDE SEQUENCE</scope>
    <source>
        <strain evidence="16">cv. Jingnong 6</strain>
    </source>
</reference>
<name>A0A0L9TLP3_PHAAN</name>
<evidence type="ECO:0000256" key="9">
    <source>
        <dbReference type="ARBA" id="ARBA00022989"/>
    </source>
</evidence>
<keyword evidence="5" id="KW-1003">Cell membrane</keyword>
<evidence type="ECO:0000256" key="2">
    <source>
        <dbReference type="ARBA" id="ARBA00004236"/>
    </source>
</evidence>
<evidence type="ECO:0000256" key="7">
    <source>
        <dbReference type="ARBA" id="ARBA00022847"/>
    </source>
</evidence>
<dbReference type="GO" id="GO:0006865">
    <property type="term" value="P:amino acid transport"/>
    <property type="evidence" value="ECO:0007669"/>
    <property type="project" value="UniProtKB-KW"/>
</dbReference>
<keyword evidence="8" id="KW-0029">Amino-acid transport</keyword>
<evidence type="ECO:0000256" key="8">
    <source>
        <dbReference type="ARBA" id="ARBA00022970"/>
    </source>
</evidence>
<keyword evidence="9 13" id="KW-1133">Transmembrane helix</keyword>
<protein>
    <recommendedName>
        <fullName evidence="14">Amino acid transporter transmembrane domain-containing protein</fullName>
    </recommendedName>
</protein>
<accession>A0A0L9TLP3</accession>
<evidence type="ECO:0000256" key="12">
    <source>
        <dbReference type="ARBA" id="ARBA00045588"/>
    </source>
</evidence>
<feature type="transmembrane region" description="Helical" evidence="13">
    <location>
        <begin position="255"/>
        <end position="277"/>
    </location>
</feature>
<feature type="domain" description="Amino acid transporter transmembrane" evidence="14">
    <location>
        <begin position="22"/>
        <end position="354"/>
    </location>
</feature>
<dbReference type="GO" id="GO:0015293">
    <property type="term" value="F:symporter activity"/>
    <property type="evidence" value="ECO:0007669"/>
    <property type="project" value="UniProtKB-KW"/>
</dbReference>
<keyword evidence="11" id="KW-0927">Auxin signaling pathway</keyword>
<keyword evidence="10 13" id="KW-0472">Membrane</keyword>
<evidence type="ECO:0000313" key="16">
    <source>
        <dbReference type="Proteomes" id="UP000053144"/>
    </source>
</evidence>
<evidence type="ECO:0000256" key="10">
    <source>
        <dbReference type="ARBA" id="ARBA00023136"/>
    </source>
</evidence>
<dbReference type="PANTHER" id="PTHR48017">
    <property type="entry name" value="OS05G0424000 PROTEIN-RELATED"/>
    <property type="match status" value="1"/>
</dbReference>
<comment type="similarity">
    <text evidence="3">Belongs to the amino acid/polyamine transporter 2 family. Amino acid/auxin permease (AAAP) (TC 2.A.18.1) subfamily.</text>
</comment>
<comment type="subcellular location">
    <subcellularLocation>
        <location evidence="2">Cell membrane</location>
    </subcellularLocation>
    <subcellularLocation>
        <location evidence="1">Endomembrane system</location>
        <topology evidence="1">Multi-pass membrane protein</topology>
    </subcellularLocation>
</comment>
<evidence type="ECO:0000313" key="15">
    <source>
        <dbReference type="EMBL" id="KOM31382.1"/>
    </source>
</evidence>
<dbReference type="EMBL" id="CM003371">
    <property type="protein sequence ID" value="KOM31382.1"/>
    <property type="molecule type" value="Genomic_DNA"/>
</dbReference>
<evidence type="ECO:0000259" key="14">
    <source>
        <dbReference type="Pfam" id="PF01490"/>
    </source>
</evidence>
<dbReference type="AlphaFoldDB" id="A0A0L9TLP3"/>
<dbReference type="InterPro" id="IPR013057">
    <property type="entry name" value="AA_transpt_TM"/>
</dbReference>
<evidence type="ECO:0000256" key="5">
    <source>
        <dbReference type="ARBA" id="ARBA00022475"/>
    </source>
</evidence>
<keyword evidence="4" id="KW-0813">Transport</keyword>
<evidence type="ECO:0000256" key="11">
    <source>
        <dbReference type="ARBA" id="ARBA00023294"/>
    </source>
</evidence>
<keyword evidence="7" id="KW-0769">Symport</keyword>
<dbReference type="GO" id="GO:0009734">
    <property type="term" value="P:auxin-activated signaling pathway"/>
    <property type="evidence" value="ECO:0007669"/>
    <property type="project" value="UniProtKB-KW"/>
</dbReference>
<evidence type="ECO:0000256" key="1">
    <source>
        <dbReference type="ARBA" id="ARBA00004127"/>
    </source>
</evidence>
<keyword evidence="6 13" id="KW-0812">Transmembrane</keyword>
<evidence type="ECO:0000256" key="4">
    <source>
        <dbReference type="ARBA" id="ARBA00022448"/>
    </source>
</evidence>
<dbReference type="Pfam" id="PF01490">
    <property type="entry name" value="Aa_trans"/>
    <property type="match status" value="1"/>
</dbReference>
<feature type="transmembrane region" description="Helical" evidence="13">
    <location>
        <begin position="297"/>
        <end position="319"/>
    </location>
</feature>
<evidence type="ECO:0000256" key="13">
    <source>
        <dbReference type="SAM" id="Phobius"/>
    </source>
</evidence>
<dbReference type="STRING" id="3914.A0A0L9TLP3"/>
<feature type="transmembrane region" description="Helical" evidence="13">
    <location>
        <begin position="340"/>
        <end position="359"/>
    </location>
</feature>
<dbReference type="GO" id="GO:0012505">
    <property type="term" value="C:endomembrane system"/>
    <property type="evidence" value="ECO:0007669"/>
    <property type="project" value="UniProtKB-SubCell"/>
</dbReference>
<organism evidence="15 16">
    <name type="scientific">Phaseolus angularis</name>
    <name type="common">Azuki bean</name>
    <name type="synonym">Vigna angularis</name>
    <dbReference type="NCBI Taxonomy" id="3914"/>
    <lineage>
        <taxon>Eukaryota</taxon>
        <taxon>Viridiplantae</taxon>
        <taxon>Streptophyta</taxon>
        <taxon>Embryophyta</taxon>
        <taxon>Tracheophyta</taxon>
        <taxon>Spermatophyta</taxon>
        <taxon>Magnoliopsida</taxon>
        <taxon>eudicotyledons</taxon>
        <taxon>Gunneridae</taxon>
        <taxon>Pentapetalae</taxon>
        <taxon>rosids</taxon>
        <taxon>fabids</taxon>
        <taxon>Fabales</taxon>
        <taxon>Fabaceae</taxon>
        <taxon>Papilionoideae</taxon>
        <taxon>50 kb inversion clade</taxon>
        <taxon>NPAAA clade</taxon>
        <taxon>indigoferoid/millettioid clade</taxon>
        <taxon>Phaseoleae</taxon>
        <taxon>Vigna</taxon>
    </lineage>
</organism>
<dbReference type="GO" id="GO:0005886">
    <property type="term" value="C:plasma membrane"/>
    <property type="evidence" value="ECO:0007669"/>
    <property type="project" value="UniProtKB-SubCell"/>
</dbReference>
<dbReference type="Gramene" id="KOM31382">
    <property type="protein sequence ID" value="KOM31382"/>
    <property type="gene ID" value="LR48_Vigan01g093700"/>
</dbReference>
<feature type="transmembrane region" description="Helical" evidence="13">
    <location>
        <begin position="58"/>
        <end position="75"/>
    </location>
</feature>
<evidence type="ECO:0000256" key="3">
    <source>
        <dbReference type="ARBA" id="ARBA00005590"/>
    </source>
</evidence>
<evidence type="ECO:0000256" key="6">
    <source>
        <dbReference type="ARBA" id="ARBA00022692"/>
    </source>
</evidence>
<feature type="transmembrane region" description="Helical" evidence="13">
    <location>
        <begin position="167"/>
        <end position="189"/>
    </location>
</feature>
<comment type="function">
    <text evidence="12">Carrier protein involved in proton-driven auxin influx. Mediates the formation of auxin gradient from developing leaves (site of auxin biosynthesis) to tips by contributing to the loading of auxin in vascular tissues and facilitating acropetal (base to tip) auxin transport within inner tissues of the root apex, and basipetal (tip to base) auxin transport within outer tissues of the root apex. May be involved in lateral roots and nodules formation.</text>
</comment>
<proteinExistence type="inferred from homology"/>
<gene>
    <name evidence="15" type="ORF">LR48_Vigan01g093700</name>
</gene>
<feature type="transmembrane region" description="Helical" evidence="13">
    <location>
        <begin position="145"/>
        <end position="161"/>
    </location>
</feature>
<feature type="transmembrane region" description="Helical" evidence="13">
    <location>
        <begin position="101"/>
        <end position="124"/>
    </location>
</feature>
<dbReference type="Gene3D" id="1.20.1740.10">
    <property type="entry name" value="Amino acid/polyamine transporter I"/>
    <property type="match status" value="1"/>
</dbReference>
<sequence>MTIDTADTNAINAWLPVTASRNAKWWYSAFHNLTAMVGAGVLTLPYAMSMMGWGPGSVILILSWIITLFTLWQMVEMHEMVPGERLDRYHELGQKAFGEKLGLYIVVPLQLLVEVGTCIVYMVTGGNSLKKFHETVCPSCQEIRSSYWIMVFASVNFVLSLCPNFNSISAVSLAAAVMSLAYSTIAWVASLKKGTVENVDYGYKAHSTADGVFNFMTAMGDVAFAYAGHNVVLEIQATIPSTPEKPSKIAMWKGVIVAYLGVGFCYFPVAFIGYYIFGNSVDDNILITLEKPSWLIAAANMFVIVHVIGGYQVFSMPVFDMMETFLVKRMKFRPRFTLRFVARTVFVLSIVLITTVRYLNQTTSMGQINPVKLRVNRSSDNFIQTGSINPDKLRKKRLQMSNHESASYETNQPNIKDEDHDQVLKYLDMITARFDSAIQVLKYLDRMTARFDSAIQVLKYLDRMTARFDSAIQVLKYLDRTTAWLLRLSRF</sequence>
<feature type="transmembrane region" description="Helical" evidence="13">
    <location>
        <begin position="25"/>
        <end position="46"/>
    </location>
</feature>